<protein>
    <submittedName>
        <fullName evidence="1">Uncharacterized protein</fullName>
    </submittedName>
</protein>
<evidence type="ECO:0000313" key="1">
    <source>
        <dbReference type="EMBL" id="CAI9732097.1"/>
    </source>
</evidence>
<reference evidence="1" key="1">
    <citation type="submission" date="2023-08" db="EMBL/GenBank/DDBJ databases">
        <authorList>
            <person name="Alioto T."/>
            <person name="Alioto T."/>
            <person name="Gomez Garrido J."/>
        </authorList>
    </citation>
    <scope>NUCLEOTIDE SEQUENCE</scope>
</reference>
<sequence length="101" mass="12006">MIVILTAAMVTRTESDRLNSPECYNSKYNTKRITIRWLEYECLIVCANLGLKEKFAYQILRKSGDVRMDVFYGNYISEINFKRLNMHLKEYHLVYDGKEKP</sequence>
<organism evidence="1 2">
    <name type="scientific">Octopus vulgaris</name>
    <name type="common">Common octopus</name>
    <dbReference type="NCBI Taxonomy" id="6645"/>
    <lineage>
        <taxon>Eukaryota</taxon>
        <taxon>Metazoa</taxon>
        <taxon>Spiralia</taxon>
        <taxon>Lophotrochozoa</taxon>
        <taxon>Mollusca</taxon>
        <taxon>Cephalopoda</taxon>
        <taxon>Coleoidea</taxon>
        <taxon>Octopodiformes</taxon>
        <taxon>Octopoda</taxon>
        <taxon>Incirrata</taxon>
        <taxon>Octopodidae</taxon>
        <taxon>Octopus</taxon>
    </lineage>
</organism>
<evidence type="ECO:0000313" key="2">
    <source>
        <dbReference type="Proteomes" id="UP001162480"/>
    </source>
</evidence>
<dbReference type="EMBL" id="OX597826">
    <property type="protein sequence ID" value="CAI9732097.1"/>
    <property type="molecule type" value="Genomic_DNA"/>
</dbReference>
<accession>A0AA36FC32</accession>
<dbReference type="Proteomes" id="UP001162480">
    <property type="component" value="Chromosome 13"/>
</dbReference>
<proteinExistence type="predicted"/>
<dbReference type="AlphaFoldDB" id="A0AA36FC32"/>
<keyword evidence="2" id="KW-1185">Reference proteome</keyword>
<name>A0AA36FC32_OCTVU</name>
<gene>
    <name evidence="1" type="ORF">OCTVUL_1B017543</name>
</gene>